<dbReference type="EMBL" id="ML119196">
    <property type="protein sequence ID" value="RPB07086.1"/>
    <property type="molecule type" value="Genomic_DNA"/>
</dbReference>
<keyword evidence="2" id="KW-1185">Reference proteome</keyword>
<protein>
    <submittedName>
        <fullName evidence="1">Uncharacterized protein</fullName>
    </submittedName>
</protein>
<dbReference type="InParanoid" id="A0A3N4K989"/>
<reference evidence="1 2" key="1">
    <citation type="journal article" date="2018" name="Nat. Ecol. Evol.">
        <title>Pezizomycetes genomes reveal the molecular basis of ectomycorrhizal truffle lifestyle.</title>
        <authorList>
            <person name="Murat C."/>
            <person name="Payen T."/>
            <person name="Noel B."/>
            <person name="Kuo A."/>
            <person name="Morin E."/>
            <person name="Chen J."/>
            <person name="Kohler A."/>
            <person name="Krizsan K."/>
            <person name="Balestrini R."/>
            <person name="Da Silva C."/>
            <person name="Montanini B."/>
            <person name="Hainaut M."/>
            <person name="Levati E."/>
            <person name="Barry K.W."/>
            <person name="Belfiori B."/>
            <person name="Cichocki N."/>
            <person name="Clum A."/>
            <person name="Dockter R.B."/>
            <person name="Fauchery L."/>
            <person name="Guy J."/>
            <person name="Iotti M."/>
            <person name="Le Tacon F."/>
            <person name="Lindquist E.A."/>
            <person name="Lipzen A."/>
            <person name="Malagnac F."/>
            <person name="Mello A."/>
            <person name="Molinier V."/>
            <person name="Miyauchi S."/>
            <person name="Poulain J."/>
            <person name="Riccioni C."/>
            <person name="Rubini A."/>
            <person name="Sitrit Y."/>
            <person name="Splivallo R."/>
            <person name="Traeger S."/>
            <person name="Wang M."/>
            <person name="Zifcakova L."/>
            <person name="Wipf D."/>
            <person name="Zambonelli A."/>
            <person name="Paolocci F."/>
            <person name="Nowrousian M."/>
            <person name="Ottonello S."/>
            <person name="Baldrian P."/>
            <person name="Spatafora J.W."/>
            <person name="Henrissat B."/>
            <person name="Nagy L.G."/>
            <person name="Aury J.M."/>
            <person name="Wincker P."/>
            <person name="Grigoriev I.V."/>
            <person name="Bonfante P."/>
            <person name="Martin F.M."/>
        </authorList>
    </citation>
    <scope>NUCLEOTIDE SEQUENCE [LARGE SCALE GENOMIC DNA]</scope>
    <source>
        <strain evidence="1 2">CCBAS932</strain>
    </source>
</reference>
<dbReference type="Proteomes" id="UP000277580">
    <property type="component" value="Unassembled WGS sequence"/>
</dbReference>
<evidence type="ECO:0000313" key="1">
    <source>
        <dbReference type="EMBL" id="RPB07086.1"/>
    </source>
</evidence>
<sequence>MPTAPRALTLNERSRELPGYAPLARRDRERVPGLVHPPQPRLVHRSIAGARPRGSAVVPC</sequence>
<gene>
    <name evidence="1" type="ORF">P167DRAFT_540372</name>
</gene>
<dbReference type="AlphaFoldDB" id="A0A3N4K989"/>
<organism evidence="1 2">
    <name type="scientific">Morchella conica CCBAS932</name>
    <dbReference type="NCBI Taxonomy" id="1392247"/>
    <lineage>
        <taxon>Eukaryota</taxon>
        <taxon>Fungi</taxon>
        <taxon>Dikarya</taxon>
        <taxon>Ascomycota</taxon>
        <taxon>Pezizomycotina</taxon>
        <taxon>Pezizomycetes</taxon>
        <taxon>Pezizales</taxon>
        <taxon>Morchellaceae</taxon>
        <taxon>Morchella</taxon>
    </lineage>
</organism>
<proteinExistence type="predicted"/>
<evidence type="ECO:0000313" key="2">
    <source>
        <dbReference type="Proteomes" id="UP000277580"/>
    </source>
</evidence>
<name>A0A3N4K989_9PEZI</name>
<accession>A0A3N4K989</accession>